<dbReference type="Gene3D" id="3.30.200.20">
    <property type="entry name" value="Phosphorylase Kinase, domain 1"/>
    <property type="match status" value="1"/>
</dbReference>
<dbReference type="InterPro" id="IPR051348">
    <property type="entry name" value="U-box_ubiquitin_ligases"/>
</dbReference>
<dbReference type="InterPro" id="IPR000719">
    <property type="entry name" value="Prot_kinase_dom"/>
</dbReference>
<comment type="catalytic activity">
    <reaction evidence="1">
        <text>S-ubiquitinyl-[E2 ubiquitin-conjugating enzyme]-L-cysteine + [acceptor protein]-L-lysine = [E2 ubiquitin-conjugating enzyme]-L-cysteine + N(6)-ubiquitinyl-[acceptor protein]-L-lysine.</text>
        <dbReference type="EC" id="2.3.2.27"/>
    </reaction>
</comment>
<proteinExistence type="predicted"/>
<feature type="compositionally biased region" description="Polar residues" evidence="5">
    <location>
        <begin position="96"/>
        <end position="111"/>
    </location>
</feature>
<feature type="compositionally biased region" description="Polar residues" evidence="5">
    <location>
        <begin position="135"/>
        <end position="147"/>
    </location>
</feature>
<dbReference type="PROSITE" id="PS50011">
    <property type="entry name" value="PROTEIN_KINASE_DOM"/>
    <property type="match status" value="1"/>
</dbReference>
<dbReference type="GO" id="GO:0004672">
    <property type="term" value="F:protein kinase activity"/>
    <property type="evidence" value="ECO:0007669"/>
    <property type="project" value="InterPro"/>
</dbReference>
<evidence type="ECO:0000313" key="8">
    <source>
        <dbReference type="Proteomes" id="UP000298416"/>
    </source>
</evidence>
<dbReference type="GO" id="GO:0005524">
    <property type="term" value="F:ATP binding"/>
    <property type="evidence" value="ECO:0007669"/>
    <property type="project" value="InterPro"/>
</dbReference>
<dbReference type="InterPro" id="IPR011009">
    <property type="entry name" value="Kinase-like_dom_sf"/>
</dbReference>
<feature type="region of interest" description="Disordered" evidence="5">
    <location>
        <begin position="96"/>
        <end position="152"/>
    </location>
</feature>
<evidence type="ECO:0000256" key="3">
    <source>
        <dbReference type="ARBA" id="ARBA00022786"/>
    </source>
</evidence>
<dbReference type="GO" id="GO:0061630">
    <property type="term" value="F:ubiquitin protein ligase activity"/>
    <property type="evidence" value="ECO:0007669"/>
    <property type="project" value="UniProtKB-EC"/>
</dbReference>
<dbReference type="AlphaFoldDB" id="A0A8X9A591"/>
<evidence type="ECO:0000256" key="4">
    <source>
        <dbReference type="SAM" id="Coils"/>
    </source>
</evidence>
<dbReference type="SUPFAM" id="SSF56112">
    <property type="entry name" value="Protein kinase-like (PK-like)"/>
    <property type="match status" value="1"/>
</dbReference>
<comment type="caution">
    <text evidence="7">The sequence shown here is derived from an EMBL/GenBank/DDBJ whole genome shotgun (WGS) entry which is preliminary data.</text>
</comment>
<gene>
    <name evidence="7" type="ORF">SASPL_106917</name>
</gene>
<organism evidence="7">
    <name type="scientific">Salvia splendens</name>
    <name type="common">Scarlet sage</name>
    <dbReference type="NCBI Taxonomy" id="180675"/>
    <lineage>
        <taxon>Eukaryota</taxon>
        <taxon>Viridiplantae</taxon>
        <taxon>Streptophyta</taxon>
        <taxon>Embryophyta</taxon>
        <taxon>Tracheophyta</taxon>
        <taxon>Spermatophyta</taxon>
        <taxon>Magnoliopsida</taxon>
        <taxon>eudicotyledons</taxon>
        <taxon>Gunneridae</taxon>
        <taxon>Pentapetalae</taxon>
        <taxon>asterids</taxon>
        <taxon>lamiids</taxon>
        <taxon>Lamiales</taxon>
        <taxon>Lamiaceae</taxon>
        <taxon>Nepetoideae</taxon>
        <taxon>Mentheae</taxon>
        <taxon>Salviinae</taxon>
        <taxon>Salvia</taxon>
        <taxon>Salvia subgen. Calosphace</taxon>
        <taxon>core Calosphace</taxon>
    </lineage>
</organism>
<reference evidence="7" key="2">
    <citation type="submission" date="2020-08" db="EMBL/GenBank/DDBJ databases">
        <title>Plant Genome Project.</title>
        <authorList>
            <person name="Zhang R.-G."/>
        </authorList>
    </citation>
    <scope>NUCLEOTIDE SEQUENCE</scope>
    <source>
        <strain evidence="7">Huo1</strain>
        <tissue evidence="7">Leaf</tissue>
    </source>
</reference>
<keyword evidence="8" id="KW-1185">Reference proteome</keyword>
<feature type="coiled-coil region" evidence="4">
    <location>
        <begin position="175"/>
        <end position="214"/>
    </location>
</feature>
<evidence type="ECO:0000256" key="2">
    <source>
        <dbReference type="ARBA" id="ARBA00012483"/>
    </source>
</evidence>
<evidence type="ECO:0000256" key="5">
    <source>
        <dbReference type="SAM" id="MobiDB-lite"/>
    </source>
</evidence>
<dbReference type="EMBL" id="PNBA02000003">
    <property type="protein sequence ID" value="KAG6428878.1"/>
    <property type="molecule type" value="Genomic_DNA"/>
</dbReference>
<evidence type="ECO:0000259" key="6">
    <source>
        <dbReference type="PROSITE" id="PS50011"/>
    </source>
</evidence>
<protein>
    <recommendedName>
        <fullName evidence="2">RING-type E3 ubiquitin transferase</fullName>
        <ecNumber evidence="2">2.3.2.27</ecNumber>
    </recommendedName>
</protein>
<reference evidence="7" key="1">
    <citation type="submission" date="2018-01" db="EMBL/GenBank/DDBJ databases">
        <authorList>
            <person name="Mao J.F."/>
        </authorList>
    </citation>
    <scope>NUCLEOTIDE SEQUENCE</scope>
    <source>
        <strain evidence="7">Huo1</strain>
        <tissue evidence="7">Leaf</tissue>
    </source>
</reference>
<dbReference type="PANTHER" id="PTHR45647:SF51">
    <property type="entry name" value="PROTEIN KINASE SUPERFAMILY PROTEIN"/>
    <property type="match status" value="1"/>
</dbReference>
<keyword evidence="3" id="KW-0833">Ubl conjugation pathway</keyword>
<dbReference type="EC" id="2.3.2.27" evidence="2"/>
<evidence type="ECO:0000313" key="7">
    <source>
        <dbReference type="EMBL" id="KAG6428878.1"/>
    </source>
</evidence>
<evidence type="ECO:0000256" key="1">
    <source>
        <dbReference type="ARBA" id="ARBA00000900"/>
    </source>
</evidence>
<dbReference type="PANTHER" id="PTHR45647">
    <property type="entry name" value="OS02G0152300 PROTEIN"/>
    <property type="match status" value="1"/>
</dbReference>
<dbReference type="Proteomes" id="UP000298416">
    <property type="component" value="Unassembled WGS sequence"/>
</dbReference>
<feature type="domain" description="Protein kinase" evidence="6">
    <location>
        <begin position="233"/>
        <end position="402"/>
    </location>
</feature>
<accession>A0A8X9A591</accession>
<sequence>MIFLEREESQLQLKHSNYSSPFAIRIKQVVLQGNDVATTLAEFASRNCIMNLVLGASSRGAIAWAFKNPDVPSSLMKIAPDFCSVYSVSKTKAQKLKTANDNGTPSSSGSHESPFPQKFQPTAGKAPPLAPPTRMVTSTGRRLSTAESLDGDHSQEAAMAMVEREKLKCKAAVELAQTAQRMAELESEKRKSAEKKLRAEAKEKEKAIHALANTEVQYRRYTMEEIQEVTNFFAGTEKIGEGGYGPVFRASLDHTRVTIKVLRPDMWQGEKQFQREVEVLSLMRHPNMENGSLEDRLNCLNGSPPLSWRDRFRIAVEIATALSPSFSPAMGLTYIVDKTIEKGKFAEVLDQTGQSRRPSPCMAKLALQCCELRKRDPPDLDSVILPDLHRIREASSRMDTEN</sequence>
<name>A0A8X9A591_SALSN</name>
<keyword evidence="4" id="KW-0175">Coiled coil</keyword>